<gene>
    <name evidence="2" type="ORF">Q7A36_35475</name>
</gene>
<evidence type="ECO:0000256" key="1">
    <source>
        <dbReference type="SAM" id="SignalP"/>
    </source>
</evidence>
<protein>
    <recommendedName>
        <fullName evidence="4">Transporter</fullName>
    </recommendedName>
</protein>
<dbReference type="Proteomes" id="UP001243009">
    <property type="component" value="Unassembled WGS sequence"/>
</dbReference>
<dbReference type="EMBL" id="JAUTWS010000110">
    <property type="protein sequence ID" value="MDO9713668.1"/>
    <property type="molecule type" value="Genomic_DNA"/>
</dbReference>
<organism evidence="2 3">
    <name type="scientific">Paracraurococcus lichenis</name>
    <dbReference type="NCBI Taxonomy" id="3064888"/>
    <lineage>
        <taxon>Bacteria</taxon>
        <taxon>Pseudomonadati</taxon>
        <taxon>Pseudomonadota</taxon>
        <taxon>Alphaproteobacteria</taxon>
        <taxon>Acetobacterales</taxon>
        <taxon>Roseomonadaceae</taxon>
        <taxon>Paracraurococcus</taxon>
    </lineage>
</organism>
<keyword evidence="3" id="KW-1185">Reference proteome</keyword>
<name>A0ABT9EBS1_9PROT</name>
<reference evidence="2 3" key="1">
    <citation type="submission" date="2023-08" db="EMBL/GenBank/DDBJ databases">
        <title>The draft genome sequence of Paracraurococcus sp. LOR1-02.</title>
        <authorList>
            <person name="Kingkaew E."/>
            <person name="Tanasupawat S."/>
        </authorList>
    </citation>
    <scope>NUCLEOTIDE SEQUENCE [LARGE SCALE GENOMIC DNA]</scope>
    <source>
        <strain evidence="2 3">LOR1-02</strain>
    </source>
</reference>
<evidence type="ECO:0000313" key="3">
    <source>
        <dbReference type="Proteomes" id="UP001243009"/>
    </source>
</evidence>
<proteinExistence type="predicted"/>
<comment type="caution">
    <text evidence="2">The sequence shown here is derived from an EMBL/GenBank/DDBJ whole genome shotgun (WGS) entry which is preliminary data.</text>
</comment>
<feature type="signal peptide" evidence="1">
    <location>
        <begin position="1"/>
        <end position="26"/>
    </location>
</feature>
<evidence type="ECO:0008006" key="4">
    <source>
        <dbReference type="Google" id="ProtNLM"/>
    </source>
</evidence>
<sequence>MRSPFRLGPACRAAMLGAAMLAPSHAAFGYRPFDSTDAAVAPLGEFELELGPLGVLRDGSDRSLIAPAYVLNLGLAEGWEAVLQGRGQEALSRAAHRTSFAGNALLLKGMLRDGVLQEKAGPSVATEFGLLLPGIHQESGVGATAAAIVSQHWSGLTMHLNLAAALTHEQRADLFLGAIVEGPSDWRVRPVAEVFVEREFGITTIVSGLVGAIWRVREDLSFDLGLREASLNGHAVSEVRLGLTFGWTAW</sequence>
<accession>A0ABT9EBS1</accession>
<evidence type="ECO:0000313" key="2">
    <source>
        <dbReference type="EMBL" id="MDO9713668.1"/>
    </source>
</evidence>
<feature type="chain" id="PRO_5045842001" description="Transporter" evidence="1">
    <location>
        <begin position="27"/>
        <end position="250"/>
    </location>
</feature>
<dbReference type="RefSeq" id="WP_305108524.1">
    <property type="nucleotide sequence ID" value="NZ_JAUTWS010000110.1"/>
</dbReference>
<keyword evidence="1" id="KW-0732">Signal</keyword>